<evidence type="ECO:0000256" key="5">
    <source>
        <dbReference type="SAM" id="Phobius"/>
    </source>
</evidence>
<evidence type="ECO:0000256" key="1">
    <source>
        <dbReference type="ARBA" id="ARBA00004167"/>
    </source>
</evidence>
<evidence type="ECO:0000313" key="9">
    <source>
        <dbReference type="Proteomes" id="UP000007382"/>
    </source>
</evidence>
<dbReference type="Pfam" id="PF25963">
    <property type="entry name" value="Beta-barrel_AAEA"/>
    <property type="match status" value="1"/>
</dbReference>
<evidence type="ECO:0000313" key="8">
    <source>
        <dbReference type="EMBL" id="BAM07159.1"/>
    </source>
</evidence>
<feature type="transmembrane region" description="Helical" evidence="5">
    <location>
        <begin position="25"/>
        <end position="44"/>
    </location>
</feature>
<dbReference type="AlphaFoldDB" id="I0IPG0"/>
<dbReference type="InterPro" id="IPR058634">
    <property type="entry name" value="AaeA-lik-b-barrel"/>
</dbReference>
<keyword evidence="3 5" id="KW-1133">Transmembrane helix</keyword>
<reference evidence="8 9" key="1">
    <citation type="journal article" date="2012" name="J. Bacteriol.">
        <title>Complete Genome Sequence of Leptospirillum ferrooxidans Strain C2-3, Isolated from a Fresh Volcanic Ash Deposit on the Island of Miyake, Japan.</title>
        <authorList>
            <person name="Fujimura R."/>
            <person name="Sato Y."/>
            <person name="Nishizawa T."/>
            <person name="Oshima K."/>
            <person name="Kim S.-W."/>
            <person name="Hattori M."/>
            <person name="Kamijo T."/>
            <person name="Ohta H."/>
        </authorList>
    </citation>
    <scope>NUCLEOTIDE SEQUENCE [LARGE SCALE GENOMIC DNA]</scope>
    <source>
        <strain evidence="8 9">C2-3</strain>
    </source>
</reference>
<dbReference type="GO" id="GO:0055085">
    <property type="term" value="P:transmembrane transport"/>
    <property type="evidence" value="ECO:0007669"/>
    <property type="project" value="InterPro"/>
</dbReference>
<accession>I0IPG0</accession>
<dbReference type="Proteomes" id="UP000007382">
    <property type="component" value="Chromosome"/>
</dbReference>
<evidence type="ECO:0000259" key="6">
    <source>
        <dbReference type="Pfam" id="PF25917"/>
    </source>
</evidence>
<dbReference type="eggNOG" id="COG1566">
    <property type="taxonomic scope" value="Bacteria"/>
</dbReference>
<comment type="subcellular location">
    <subcellularLocation>
        <location evidence="1">Membrane</location>
        <topology evidence="1">Single-pass membrane protein</topology>
    </subcellularLocation>
</comment>
<dbReference type="Pfam" id="PF25917">
    <property type="entry name" value="BSH_RND"/>
    <property type="match status" value="1"/>
</dbReference>
<dbReference type="PANTHER" id="PTHR30386:SF26">
    <property type="entry name" value="TRANSPORT PROTEIN COMB"/>
    <property type="match status" value="1"/>
</dbReference>
<evidence type="ECO:0000256" key="2">
    <source>
        <dbReference type="ARBA" id="ARBA00022692"/>
    </source>
</evidence>
<reference evidence="9" key="2">
    <citation type="submission" date="2012-03" db="EMBL/GenBank/DDBJ databases">
        <title>The complete genome sequence of the pioneer microbe on fresh volcanic deposit, Leptospirillum ferrooxidans strain C2-3.</title>
        <authorList>
            <person name="Fujimura R."/>
            <person name="Sato Y."/>
            <person name="Nishizawa T."/>
            <person name="Nanba K."/>
            <person name="Oshima K."/>
            <person name="Hattori M."/>
            <person name="Kamijo T."/>
            <person name="Ohta H."/>
        </authorList>
    </citation>
    <scope>NUCLEOTIDE SEQUENCE [LARGE SCALE GENOMIC DNA]</scope>
    <source>
        <strain evidence="9">C2-3</strain>
    </source>
</reference>
<dbReference type="SUPFAM" id="SSF111369">
    <property type="entry name" value="HlyD-like secretion proteins"/>
    <property type="match status" value="1"/>
</dbReference>
<sequence>MSEGSDKRSDVTLSPMRSLLSPKKLIPILGIIGTLVVVFLYSRYLDYYVTAEDAMVDGNIILISANTQGRIMSLPYNIGDPVSKGMELARIDITGFHALSGINRMNASDYRNLESSLKDEESLTLREKQAKDDYARGVKLHKNGFITAQDLEALKTRLKDLDVQLYRTKRLVMTDRMALSISESHPLNYTVHSPINGQIVERIGQIGQVVSPGQPILSVSDPNVFWILAKVKETRMGHVRVGQPVDIDIDTYPSRHFHGHVERILPTSAAAISLLPAENASGTFVKVVQRIPVRIQVDDAKSLKLLPGMSAEIKIHIRKGSPW</sequence>
<gene>
    <name evidence="8" type="primary">hlyD</name>
    <name evidence="8" type="ordered locus">LFE_1477</name>
</gene>
<feature type="domain" description="p-hydroxybenzoic acid efflux pump subunit AaeA-like beta-barrel" evidence="7">
    <location>
        <begin position="225"/>
        <end position="316"/>
    </location>
</feature>
<evidence type="ECO:0000259" key="7">
    <source>
        <dbReference type="Pfam" id="PF25963"/>
    </source>
</evidence>
<keyword evidence="9" id="KW-1185">Reference proteome</keyword>
<dbReference type="InterPro" id="IPR050739">
    <property type="entry name" value="MFP"/>
</dbReference>
<dbReference type="KEGG" id="lfc:LFE_1477"/>
<protein>
    <submittedName>
        <fullName evidence="8">Putative secretion protein</fullName>
    </submittedName>
</protein>
<proteinExistence type="predicted"/>
<dbReference type="Gene3D" id="2.40.30.170">
    <property type="match status" value="1"/>
</dbReference>
<keyword evidence="4 5" id="KW-0472">Membrane</keyword>
<name>I0IPG0_LEPFC</name>
<dbReference type="GO" id="GO:0016020">
    <property type="term" value="C:membrane"/>
    <property type="evidence" value="ECO:0007669"/>
    <property type="project" value="UniProtKB-SubCell"/>
</dbReference>
<dbReference type="RefSeq" id="WP_014449646.1">
    <property type="nucleotide sequence ID" value="NC_017094.1"/>
</dbReference>
<dbReference type="PANTHER" id="PTHR30386">
    <property type="entry name" value="MEMBRANE FUSION SUBUNIT OF EMRAB-TOLC MULTIDRUG EFFLUX PUMP"/>
    <property type="match status" value="1"/>
</dbReference>
<dbReference type="STRING" id="1162668.LFE_1477"/>
<dbReference type="EMBL" id="AP012342">
    <property type="protein sequence ID" value="BAM07159.1"/>
    <property type="molecule type" value="Genomic_DNA"/>
</dbReference>
<dbReference type="PATRIC" id="fig|1162668.3.peg.1749"/>
<organism evidence="8 9">
    <name type="scientific">Leptospirillum ferrooxidans (strain C2-3)</name>
    <dbReference type="NCBI Taxonomy" id="1162668"/>
    <lineage>
        <taxon>Bacteria</taxon>
        <taxon>Pseudomonadati</taxon>
        <taxon>Nitrospirota</taxon>
        <taxon>Nitrospiria</taxon>
        <taxon>Nitrospirales</taxon>
        <taxon>Nitrospiraceae</taxon>
        <taxon>Leptospirillum</taxon>
    </lineage>
</organism>
<keyword evidence="2 5" id="KW-0812">Transmembrane</keyword>
<feature type="domain" description="Multidrug resistance protein MdtA-like barrel-sandwich hybrid" evidence="6">
    <location>
        <begin position="62"/>
        <end position="215"/>
    </location>
</feature>
<evidence type="ECO:0000256" key="3">
    <source>
        <dbReference type="ARBA" id="ARBA00022989"/>
    </source>
</evidence>
<dbReference type="HOGENOM" id="CLU_018816_15_1_0"/>
<evidence type="ECO:0000256" key="4">
    <source>
        <dbReference type="ARBA" id="ARBA00023136"/>
    </source>
</evidence>
<dbReference type="InterPro" id="IPR058625">
    <property type="entry name" value="MdtA-like_BSH"/>
</dbReference>